<organism evidence="2">
    <name type="scientific">Darwinula stevensoni</name>
    <dbReference type="NCBI Taxonomy" id="69355"/>
    <lineage>
        <taxon>Eukaryota</taxon>
        <taxon>Metazoa</taxon>
        <taxon>Ecdysozoa</taxon>
        <taxon>Arthropoda</taxon>
        <taxon>Crustacea</taxon>
        <taxon>Oligostraca</taxon>
        <taxon>Ostracoda</taxon>
        <taxon>Podocopa</taxon>
        <taxon>Podocopida</taxon>
        <taxon>Darwinulocopina</taxon>
        <taxon>Darwinuloidea</taxon>
        <taxon>Darwinulidae</taxon>
        <taxon>Darwinula</taxon>
    </lineage>
</organism>
<gene>
    <name evidence="2" type="ORF">DSTB1V02_LOCUS15340</name>
</gene>
<dbReference type="EMBL" id="LR937020">
    <property type="protein sequence ID" value="CAD7255595.1"/>
    <property type="molecule type" value="Genomic_DNA"/>
</dbReference>
<evidence type="ECO:0000313" key="3">
    <source>
        <dbReference type="Proteomes" id="UP000677054"/>
    </source>
</evidence>
<feature type="coiled-coil region" evidence="1">
    <location>
        <begin position="27"/>
        <end position="61"/>
    </location>
</feature>
<dbReference type="Proteomes" id="UP000677054">
    <property type="component" value="Unassembled WGS sequence"/>
</dbReference>
<keyword evidence="1" id="KW-0175">Coiled coil</keyword>
<feature type="non-terminal residue" evidence="2">
    <location>
        <position position="69"/>
    </location>
</feature>
<dbReference type="EMBL" id="CAJPEV010037502">
    <property type="protein sequence ID" value="CAG0909725.1"/>
    <property type="molecule type" value="Genomic_DNA"/>
</dbReference>
<protein>
    <submittedName>
        <fullName evidence="2">Uncharacterized protein</fullName>
    </submittedName>
</protein>
<evidence type="ECO:0000256" key="1">
    <source>
        <dbReference type="SAM" id="Coils"/>
    </source>
</evidence>
<proteinExistence type="predicted"/>
<sequence>GEDQMSQMEVEGDANPGVQMAILTHKVEELLRIVRAQDKVIQGLKEELEDEKVRNSRSRENFGEDVCEA</sequence>
<reference evidence="2" key="1">
    <citation type="submission" date="2020-11" db="EMBL/GenBank/DDBJ databases">
        <authorList>
            <person name="Tran Van P."/>
        </authorList>
    </citation>
    <scope>NUCLEOTIDE SEQUENCE</scope>
</reference>
<name>A0A7R9FUK6_9CRUS</name>
<accession>A0A7R9FUK6</accession>
<keyword evidence="3" id="KW-1185">Reference proteome</keyword>
<evidence type="ECO:0000313" key="2">
    <source>
        <dbReference type="EMBL" id="CAD7255595.1"/>
    </source>
</evidence>
<dbReference type="AlphaFoldDB" id="A0A7R9FUK6"/>